<dbReference type="RefSeq" id="WP_013191142.1">
    <property type="nucleotide sequence ID" value="NC_014248.1"/>
</dbReference>
<dbReference type="STRING" id="551115.Aazo_2077"/>
<dbReference type="EMBL" id="CP002059">
    <property type="protein sequence ID" value="ADI64125.1"/>
    <property type="molecule type" value="Genomic_DNA"/>
</dbReference>
<dbReference type="eggNOG" id="COG2217">
    <property type="taxonomic scope" value="Bacteria"/>
</dbReference>
<protein>
    <submittedName>
        <fullName evidence="1">Uncharacterized protein</fullName>
    </submittedName>
</protein>
<name>D7DWV2_NOSA0</name>
<gene>
    <name evidence="1" type="ordered locus">Aazo_2077</name>
</gene>
<dbReference type="Pfam" id="PF19991">
    <property type="entry name" value="HMA_2"/>
    <property type="match status" value="1"/>
</dbReference>
<dbReference type="HOGENOM" id="CLU_055406_0_0_3"/>
<dbReference type="Proteomes" id="UP000001511">
    <property type="component" value="Chromosome"/>
</dbReference>
<reference evidence="1 2" key="1">
    <citation type="journal article" date="2010" name="PLoS ONE">
        <title>Genome erosion in a nitrogen-fixing vertically transmitted endosymbiotic multicellular cyanobacterium.</title>
        <authorList>
            <person name="Ran L."/>
            <person name="Larsson J."/>
            <person name="Vigil-Stenman T."/>
            <person name="Nylander J.A."/>
            <person name="Ininbergs K."/>
            <person name="Zheng W.W."/>
            <person name="Lapidus A."/>
            <person name="Lowry S."/>
            <person name="Haselkorn R."/>
            <person name="Bergman B."/>
        </authorList>
    </citation>
    <scope>NUCLEOTIDE SEQUENCE [LARGE SCALE GENOMIC DNA]</scope>
    <source>
        <strain evidence="1 2">0708</strain>
    </source>
</reference>
<dbReference type="KEGG" id="naz:Aazo_2077"/>
<evidence type="ECO:0000313" key="1">
    <source>
        <dbReference type="EMBL" id="ADI64125.1"/>
    </source>
</evidence>
<dbReference type="AlphaFoldDB" id="D7DWV2"/>
<keyword evidence="2" id="KW-1185">Reference proteome</keyword>
<accession>D7DWV2</accession>
<proteinExistence type="predicted"/>
<dbReference type="OrthoDB" id="479859at2"/>
<organism evidence="1 2">
    <name type="scientific">Nostoc azollae (strain 0708)</name>
    <name type="common">Anabaena azollae (strain 0708)</name>
    <dbReference type="NCBI Taxonomy" id="551115"/>
    <lineage>
        <taxon>Bacteria</taxon>
        <taxon>Bacillati</taxon>
        <taxon>Cyanobacteriota</taxon>
        <taxon>Cyanophyceae</taxon>
        <taxon>Nostocales</taxon>
        <taxon>Nostocaceae</taxon>
        <taxon>Trichormus</taxon>
    </lineage>
</organism>
<sequence>MNTDRKDSFGEWKSLDFWKKQSLDLIPLLTGLAVTGRIGIHGLAAIPVWILTADATRRVIKSLEPEFLSAGKIKTIPDIDKEDNTQIAYNVVHTIPGRIRFYVPLIAQSSAYTQRLETLLKAHNQITNVRVNTHASSIVIAYQSPEISINWVEIMKLALQRHPCIDPPISEICITEINNLEISPKTSNLWTNLKPASLSYSLNLMANLPL</sequence>
<evidence type="ECO:0000313" key="2">
    <source>
        <dbReference type="Proteomes" id="UP000001511"/>
    </source>
</evidence>